<proteinExistence type="predicted"/>
<accession>A0A1T5LAZ3</accession>
<organism evidence="1 2">
    <name type="scientific">Ohtaekwangia koreensis</name>
    <dbReference type="NCBI Taxonomy" id="688867"/>
    <lineage>
        <taxon>Bacteria</taxon>
        <taxon>Pseudomonadati</taxon>
        <taxon>Bacteroidota</taxon>
        <taxon>Cytophagia</taxon>
        <taxon>Cytophagales</taxon>
        <taxon>Fulvivirgaceae</taxon>
        <taxon>Ohtaekwangia</taxon>
    </lineage>
</organism>
<evidence type="ECO:0000313" key="2">
    <source>
        <dbReference type="Proteomes" id="UP000190961"/>
    </source>
</evidence>
<gene>
    <name evidence="1" type="ORF">SAMN05660236_2816</name>
</gene>
<dbReference type="STRING" id="688867.SAMN05660236_2816"/>
<evidence type="ECO:0000313" key="1">
    <source>
        <dbReference type="EMBL" id="SKC72819.1"/>
    </source>
</evidence>
<dbReference type="Proteomes" id="UP000190961">
    <property type="component" value="Unassembled WGS sequence"/>
</dbReference>
<name>A0A1T5LAZ3_9BACT</name>
<keyword evidence="2" id="KW-1185">Reference proteome</keyword>
<dbReference type="AlphaFoldDB" id="A0A1T5LAZ3"/>
<protein>
    <submittedName>
        <fullName evidence="1">Uncharacterized protein</fullName>
    </submittedName>
</protein>
<sequence length="92" mass="10552">MKVCSMISGRYSSLIILVAGILLFSCSKVTPAGFWVDYKEEYLIESENDQGPWGGHRALYWRADFKYTFRPAEVIDFAAENGWQITDSIFFP</sequence>
<dbReference type="EMBL" id="FUZU01000002">
    <property type="protein sequence ID" value="SKC72819.1"/>
    <property type="molecule type" value="Genomic_DNA"/>
</dbReference>
<reference evidence="1 2" key="1">
    <citation type="submission" date="2017-02" db="EMBL/GenBank/DDBJ databases">
        <authorList>
            <person name="Peterson S.W."/>
        </authorList>
    </citation>
    <scope>NUCLEOTIDE SEQUENCE [LARGE SCALE GENOMIC DNA]</scope>
    <source>
        <strain evidence="1 2">DSM 25262</strain>
    </source>
</reference>
<dbReference type="PROSITE" id="PS51257">
    <property type="entry name" value="PROKAR_LIPOPROTEIN"/>
    <property type="match status" value="1"/>
</dbReference>